<name>N1V2S0_9MICC</name>
<dbReference type="Pfam" id="PF01425">
    <property type="entry name" value="Amidase"/>
    <property type="match status" value="1"/>
</dbReference>
<organism evidence="2 3">
    <name type="scientific">Arthrobacter crystallopoietes BAB-32</name>
    <dbReference type="NCBI Taxonomy" id="1246476"/>
    <lineage>
        <taxon>Bacteria</taxon>
        <taxon>Bacillati</taxon>
        <taxon>Actinomycetota</taxon>
        <taxon>Actinomycetes</taxon>
        <taxon>Micrococcales</taxon>
        <taxon>Micrococcaceae</taxon>
        <taxon>Crystallibacter</taxon>
    </lineage>
</organism>
<keyword evidence="3" id="KW-1185">Reference proteome</keyword>
<dbReference type="SUPFAM" id="SSF75304">
    <property type="entry name" value="Amidase signature (AS) enzymes"/>
    <property type="match status" value="1"/>
</dbReference>
<evidence type="ECO:0000259" key="1">
    <source>
        <dbReference type="Pfam" id="PF01425"/>
    </source>
</evidence>
<dbReference type="InterPro" id="IPR023631">
    <property type="entry name" value="Amidase_dom"/>
</dbReference>
<dbReference type="AlphaFoldDB" id="N1V2S0"/>
<dbReference type="PANTHER" id="PTHR42678:SF34">
    <property type="entry name" value="OS04G0183300 PROTEIN"/>
    <property type="match status" value="1"/>
</dbReference>
<reference evidence="2 3" key="1">
    <citation type="journal article" date="2013" name="Genome Announc.">
        <title>Draft Genome Sequence of Arthrobacter crystallopoietes Strain BAB-32, Revealing Genes for Bioremediation.</title>
        <authorList>
            <person name="Joshi M.N."/>
            <person name="Pandit A.S."/>
            <person name="Sharma A."/>
            <person name="Pandya R.V."/>
            <person name="Desai S.M."/>
            <person name="Saxena A.K."/>
            <person name="Bagatharia S.B."/>
        </authorList>
    </citation>
    <scope>NUCLEOTIDE SEQUENCE [LARGE SCALE GENOMIC DNA]</scope>
    <source>
        <strain evidence="2 3">BAB-32</strain>
    </source>
</reference>
<dbReference type="RefSeq" id="WP_005267155.1">
    <property type="nucleotide sequence ID" value="NZ_ANPE02000067.1"/>
</dbReference>
<dbReference type="PANTHER" id="PTHR42678">
    <property type="entry name" value="AMIDASE"/>
    <property type="match status" value="1"/>
</dbReference>
<accession>N1V2S0</accession>
<feature type="domain" description="Amidase" evidence="1">
    <location>
        <begin position="36"/>
        <end position="480"/>
    </location>
</feature>
<dbReference type="Proteomes" id="UP000010729">
    <property type="component" value="Unassembled WGS sequence"/>
</dbReference>
<comment type="caution">
    <text evidence="2">The sequence shown here is derived from an EMBL/GenBank/DDBJ whole genome shotgun (WGS) entry which is preliminary data.</text>
</comment>
<sequence length="502" mass="53941">MDITADKLDIQIETASIGELQAGMRAGKLTAVQLVDFYLDRVERFDKAGPELNSIVTLAPDARDQASKCDEQRANNPNGVGPLHGIPVLVKDCLETADMPTSFGSEIFADYQADEDATVIRKLREAGAIILGKTTLPDWATSWFTYSSRTGLTKNPYDLSRDPGGSSAGTGASIAAALAAVGLGTDCGGSIRVPSSFCNLVGVRSTPGLISRKGCNPLVSVQDTIGPMGQCVADVARVFDVITGFDPHDELTYAAEILPQQEPYLSALVPDAIVGARIGVVRNAFGSDDDKYAAPVNDVMRSALEQLAAAGAILVDVEIPDLQDWNARTSMYTIKSKFDIDQFLAAKPDAPMHSVAEIIESGRYHQKLDLLEAINGGPDDPFSDLSFYSAYLAREAYMKTVVNLMGANDLLALVYPTVQVVPPTREECDSSQWTTLNFPTNTLIGSQTWMPAMTIPAGLTEAGLPVGMEILARPFDERTLFRVGYGFEQAGNHRHLPDSVSI</sequence>
<protein>
    <submittedName>
        <fullName evidence="2">Amidase</fullName>
    </submittedName>
</protein>
<dbReference type="Gene3D" id="3.90.1300.10">
    <property type="entry name" value="Amidase signature (AS) domain"/>
    <property type="match status" value="1"/>
</dbReference>
<dbReference type="InterPro" id="IPR036928">
    <property type="entry name" value="AS_sf"/>
</dbReference>
<evidence type="ECO:0000313" key="2">
    <source>
        <dbReference type="EMBL" id="EMY35645.1"/>
    </source>
</evidence>
<evidence type="ECO:0000313" key="3">
    <source>
        <dbReference type="Proteomes" id="UP000010729"/>
    </source>
</evidence>
<dbReference type="EMBL" id="ANPE02000067">
    <property type="protein sequence ID" value="EMY35645.1"/>
    <property type="molecule type" value="Genomic_DNA"/>
</dbReference>
<proteinExistence type="predicted"/>
<gene>
    <name evidence="2" type="ORF">D477_003083</name>
</gene>